<gene>
    <name evidence="5" type="ORF">FZD47_09810</name>
</gene>
<keyword evidence="2" id="KW-0175">Coiled coil</keyword>
<keyword evidence="1" id="KW-0813">Transport</keyword>
<feature type="domain" description="YknX-like barrel-sandwich hybrid" evidence="3">
    <location>
        <begin position="66"/>
        <end position="204"/>
    </location>
</feature>
<evidence type="ECO:0000259" key="3">
    <source>
        <dbReference type="Pfam" id="PF25984"/>
    </source>
</evidence>
<dbReference type="InterPro" id="IPR058637">
    <property type="entry name" value="YknX-like_C"/>
</dbReference>
<evidence type="ECO:0000256" key="2">
    <source>
        <dbReference type="SAM" id="Coils"/>
    </source>
</evidence>
<dbReference type="GO" id="GO:0015679">
    <property type="term" value="P:plasma membrane copper ion transport"/>
    <property type="evidence" value="ECO:0007669"/>
    <property type="project" value="TreeGrafter"/>
</dbReference>
<feature type="domain" description="YknX-like C-terminal permuted SH3-like" evidence="4">
    <location>
        <begin position="300"/>
        <end position="359"/>
    </location>
</feature>
<dbReference type="GO" id="GO:0030313">
    <property type="term" value="C:cell envelope"/>
    <property type="evidence" value="ECO:0007669"/>
    <property type="project" value="TreeGrafter"/>
</dbReference>
<organism evidence="5 6">
    <name type="scientific">Bacillus infantis</name>
    <dbReference type="NCBI Taxonomy" id="324767"/>
    <lineage>
        <taxon>Bacteria</taxon>
        <taxon>Bacillati</taxon>
        <taxon>Bacillota</taxon>
        <taxon>Bacilli</taxon>
        <taxon>Bacillales</taxon>
        <taxon>Bacillaceae</taxon>
        <taxon>Bacillus</taxon>
    </lineage>
</organism>
<reference evidence="5 6" key="1">
    <citation type="submission" date="2019-08" db="EMBL/GenBank/DDBJ databases">
        <title>Bacillus genomes from the desert of Cuatro Cienegas, Coahuila.</title>
        <authorList>
            <person name="Olmedo-Alvarez G."/>
        </authorList>
    </citation>
    <scope>NUCLEOTIDE SEQUENCE [LARGE SCALE GENOMIC DNA]</scope>
    <source>
        <strain evidence="5 6">CH37_1T</strain>
    </source>
</reference>
<evidence type="ECO:0000259" key="4">
    <source>
        <dbReference type="Pfam" id="PF25989"/>
    </source>
</evidence>
<dbReference type="InterPro" id="IPR051909">
    <property type="entry name" value="MFP_Cation_Efflux"/>
</dbReference>
<dbReference type="Gene3D" id="2.40.420.20">
    <property type="match status" value="1"/>
</dbReference>
<dbReference type="GO" id="GO:0060003">
    <property type="term" value="P:copper ion export"/>
    <property type="evidence" value="ECO:0007669"/>
    <property type="project" value="TreeGrafter"/>
</dbReference>
<dbReference type="PANTHER" id="PTHR30097">
    <property type="entry name" value="CATION EFFLUX SYSTEM PROTEIN CUSB"/>
    <property type="match status" value="1"/>
</dbReference>
<dbReference type="AlphaFoldDB" id="A0A5D4SM62"/>
<sequence>MGRRTKRLLALLCVLAISVNMYLLLKDGSKADRAAYISKTNQSSKKDIIQKVDVPGVVSPAESTPYYFDKSLGTFGDFLVKEQETVTAGTPLFEYTADDVWAEVEKLEAEKEKTEQQAESIGDHISELIAYKATVQFSGEDEENTSADIIHNIEKDIYDKELQQELLMEEASMYERQIQSISSRDSKVTVLSKNDGIVQDINYELGDPAVVISSSAPNVTGVIEEADRHKIEEGMKVSVSVPDMDNIEGMLVQAGSLPEEKISVEKNSEYPYAAALNESEGLFMGKHVSVSIITEEIKNAITVPETAITKEGSQHYVWAVMENGLLEKRKVVKGKKMEGAVQITEGLVNRELVVVRAKDVEKNEGPMFITPAHPGEITKNSLKQLGKSEALRYFLKGLTSN</sequence>
<protein>
    <submittedName>
        <fullName evidence="5">Efflux RND transporter periplasmic adaptor subunit</fullName>
    </submittedName>
</protein>
<dbReference type="Proteomes" id="UP000323732">
    <property type="component" value="Unassembled WGS sequence"/>
</dbReference>
<dbReference type="Pfam" id="PF25984">
    <property type="entry name" value="BSH_YknX"/>
    <property type="match status" value="1"/>
</dbReference>
<dbReference type="PANTHER" id="PTHR30097:SF4">
    <property type="entry name" value="SLR6042 PROTEIN"/>
    <property type="match status" value="1"/>
</dbReference>
<comment type="caution">
    <text evidence="5">The sequence shown here is derived from an EMBL/GenBank/DDBJ whole genome shotgun (WGS) entry which is preliminary data.</text>
</comment>
<dbReference type="InterPro" id="IPR058639">
    <property type="entry name" value="BSH_YknX-like"/>
</dbReference>
<dbReference type="Pfam" id="PF25989">
    <property type="entry name" value="YknX_C"/>
    <property type="match status" value="1"/>
</dbReference>
<evidence type="ECO:0000256" key="1">
    <source>
        <dbReference type="ARBA" id="ARBA00022448"/>
    </source>
</evidence>
<proteinExistence type="predicted"/>
<dbReference type="EMBL" id="VTES01000003">
    <property type="protein sequence ID" value="TYS63801.1"/>
    <property type="molecule type" value="Genomic_DNA"/>
</dbReference>
<evidence type="ECO:0000313" key="5">
    <source>
        <dbReference type="EMBL" id="TYS63801.1"/>
    </source>
</evidence>
<name>A0A5D4SM62_9BACI</name>
<dbReference type="RefSeq" id="WP_148949712.1">
    <property type="nucleotide sequence ID" value="NZ_JAMYWU010000001.1"/>
</dbReference>
<evidence type="ECO:0000313" key="6">
    <source>
        <dbReference type="Proteomes" id="UP000323732"/>
    </source>
</evidence>
<accession>A0A5D4SM62</accession>
<feature type="coiled-coil region" evidence="2">
    <location>
        <begin position="97"/>
        <end position="124"/>
    </location>
</feature>